<reference evidence="3" key="1">
    <citation type="submission" date="2015-03" db="EMBL/GenBank/DDBJ databases">
        <authorList>
            <person name="Nijsse Bart"/>
        </authorList>
    </citation>
    <scope>NUCLEOTIDE SEQUENCE [LARGE SCALE GENOMIC DNA]</scope>
</reference>
<keyword evidence="3" id="KW-1185">Reference proteome</keyword>
<protein>
    <submittedName>
        <fullName evidence="2">Xanthine dehydrogenase, molybdenum binding subunit</fullName>
        <ecNumber evidence="2">1.17.1.4</ecNumber>
    </submittedName>
</protein>
<dbReference type="InterPro" id="IPR016208">
    <property type="entry name" value="Ald_Oxase/xanthine_DH-like"/>
</dbReference>
<sequence>MSKDGVGVSIVKPDALHKVTGQALFAADITRPGMLIAKVLRSAVPHASIESIDTSAAAKLPGVVKVLTADDIPGPNGMGIVLKDEPVLCKDKIRRVGDALALVAAETEDIANEALKLIKVQVKELPAVFDVNEAMQADAPQIHDKNILLIRKIRKGDIEAGFAAADVIIENRYTTQRMEHAYIELEAGIAEYDGSLLTMWVATQNTHFDRREVARTLNLGINRVRVIQAVTGGGFGGKLDISVQCYIGLLAYYTRRPVKMVYTREESISTSVKRHPYIIDYKSGATKDGKLTAVKAEIIGDTGAYASYGPAVLIRAAVHATGPYEVPNVYADAYAVYTNNPTAGAMRGFGVPQMAFAHESQMDLLAERLGMSPYAIRLMNCLKEGSVTATGQVLNHSVGIRPTLEQAVGRAQGEAMK</sequence>
<dbReference type="EMBL" id="CTRP01000010">
    <property type="protein sequence ID" value="CQR72362.1"/>
    <property type="molecule type" value="Genomic_DNA"/>
</dbReference>
<evidence type="ECO:0000313" key="2">
    <source>
        <dbReference type="EMBL" id="CQR72362.1"/>
    </source>
</evidence>
<dbReference type="SUPFAM" id="SSF56003">
    <property type="entry name" value="Molybdenum cofactor-binding domain"/>
    <property type="match status" value="1"/>
</dbReference>
<dbReference type="Pfam" id="PF02738">
    <property type="entry name" value="MoCoBD_1"/>
    <property type="match status" value="1"/>
</dbReference>
<dbReference type="PANTHER" id="PTHR11908:SF157">
    <property type="entry name" value="XANTHINE DEHYDROGENASE SUBUNIT D-RELATED"/>
    <property type="match status" value="1"/>
</dbReference>
<dbReference type="Gene3D" id="3.90.1170.50">
    <property type="entry name" value="Aldehyde oxidase/xanthine dehydrogenase, a/b hammerhead"/>
    <property type="match status" value="1"/>
</dbReference>
<feature type="domain" description="Aldehyde oxidase/xanthine dehydrogenase a/b hammerhead" evidence="1">
    <location>
        <begin position="20"/>
        <end position="126"/>
    </location>
</feature>
<dbReference type="InterPro" id="IPR036856">
    <property type="entry name" value="Ald_Oxase/Xan_DH_a/b_sf"/>
</dbReference>
<dbReference type="Pfam" id="PF01315">
    <property type="entry name" value="Ald_Xan_dh_C"/>
    <property type="match status" value="1"/>
</dbReference>
<organism evidence="2 3">
    <name type="scientific">Sporomusa ovata</name>
    <dbReference type="NCBI Taxonomy" id="2378"/>
    <lineage>
        <taxon>Bacteria</taxon>
        <taxon>Bacillati</taxon>
        <taxon>Bacillota</taxon>
        <taxon>Negativicutes</taxon>
        <taxon>Selenomonadales</taxon>
        <taxon>Sporomusaceae</taxon>
        <taxon>Sporomusa</taxon>
    </lineage>
</organism>
<dbReference type="AlphaFoldDB" id="A0A0U1KY67"/>
<dbReference type="InterPro" id="IPR000674">
    <property type="entry name" value="Ald_Oxase/Xan_DH_a/b"/>
</dbReference>
<proteinExistence type="predicted"/>
<dbReference type="PANTHER" id="PTHR11908">
    <property type="entry name" value="XANTHINE DEHYDROGENASE"/>
    <property type="match status" value="1"/>
</dbReference>
<name>A0A0U1KY67_9FIRM</name>
<dbReference type="EC" id="1.17.1.4" evidence="2"/>
<dbReference type="SMART" id="SM01008">
    <property type="entry name" value="Ald_Xan_dh_C"/>
    <property type="match status" value="1"/>
</dbReference>
<dbReference type="InterPro" id="IPR037165">
    <property type="entry name" value="AldOxase/xan_DH_Mopterin-bd_sf"/>
</dbReference>
<evidence type="ECO:0000313" key="3">
    <source>
        <dbReference type="Proteomes" id="UP000049855"/>
    </source>
</evidence>
<accession>A0A0U1KY67</accession>
<dbReference type="Gene3D" id="3.30.365.10">
    <property type="entry name" value="Aldehyde oxidase/xanthine dehydrogenase, molybdopterin binding domain"/>
    <property type="match status" value="3"/>
</dbReference>
<evidence type="ECO:0000259" key="1">
    <source>
        <dbReference type="SMART" id="SM01008"/>
    </source>
</evidence>
<keyword evidence="2" id="KW-0560">Oxidoreductase</keyword>
<dbReference type="RefSeq" id="WP_021167081.1">
    <property type="nucleotide sequence ID" value="NZ_CTRP01000010.1"/>
</dbReference>
<dbReference type="Proteomes" id="UP000049855">
    <property type="component" value="Unassembled WGS sequence"/>
</dbReference>
<dbReference type="GO" id="GO:0004854">
    <property type="term" value="F:xanthine dehydrogenase activity"/>
    <property type="evidence" value="ECO:0007669"/>
    <property type="project" value="UniProtKB-EC"/>
</dbReference>
<gene>
    <name evidence="2" type="ORF">SpAn4DRAFT_2822</name>
</gene>
<dbReference type="SUPFAM" id="SSF54665">
    <property type="entry name" value="CO dehydrogenase molybdoprotein N-domain-like"/>
    <property type="match status" value="1"/>
</dbReference>
<dbReference type="InterPro" id="IPR008274">
    <property type="entry name" value="AldOxase/xan_DH_MoCoBD1"/>
</dbReference>
<dbReference type="GO" id="GO:0005506">
    <property type="term" value="F:iron ion binding"/>
    <property type="evidence" value="ECO:0007669"/>
    <property type="project" value="InterPro"/>
</dbReference>